<evidence type="ECO:0000313" key="9">
    <source>
        <dbReference type="Proteomes" id="UP000800200"/>
    </source>
</evidence>
<organism evidence="8 9">
    <name type="scientific">Zopfia rhizophila CBS 207.26</name>
    <dbReference type="NCBI Taxonomy" id="1314779"/>
    <lineage>
        <taxon>Eukaryota</taxon>
        <taxon>Fungi</taxon>
        <taxon>Dikarya</taxon>
        <taxon>Ascomycota</taxon>
        <taxon>Pezizomycotina</taxon>
        <taxon>Dothideomycetes</taxon>
        <taxon>Dothideomycetes incertae sedis</taxon>
        <taxon>Zopfiaceae</taxon>
        <taxon>Zopfia</taxon>
    </lineage>
</organism>
<evidence type="ECO:0000256" key="6">
    <source>
        <dbReference type="SAM" id="MobiDB-lite"/>
    </source>
</evidence>
<keyword evidence="3" id="KW-0238">DNA-binding</keyword>
<dbReference type="SMART" id="SM00906">
    <property type="entry name" value="Fungal_trans"/>
    <property type="match status" value="1"/>
</dbReference>
<dbReference type="GO" id="GO:0005634">
    <property type="term" value="C:nucleus"/>
    <property type="evidence" value="ECO:0007669"/>
    <property type="project" value="UniProtKB-SubCell"/>
</dbReference>
<feature type="domain" description="Xylanolytic transcriptional activator regulatory" evidence="7">
    <location>
        <begin position="263"/>
        <end position="337"/>
    </location>
</feature>
<dbReference type="InterPro" id="IPR007219">
    <property type="entry name" value="XnlR_reg_dom"/>
</dbReference>
<evidence type="ECO:0000313" key="8">
    <source>
        <dbReference type="EMBL" id="KAF2189095.1"/>
    </source>
</evidence>
<dbReference type="AlphaFoldDB" id="A0A6A6EDH5"/>
<dbReference type="GO" id="GO:0008270">
    <property type="term" value="F:zinc ion binding"/>
    <property type="evidence" value="ECO:0007669"/>
    <property type="project" value="InterPro"/>
</dbReference>
<evidence type="ECO:0000256" key="4">
    <source>
        <dbReference type="ARBA" id="ARBA00023163"/>
    </source>
</evidence>
<keyword evidence="9" id="KW-1185">Reference proteome</keyword>
<evidence type="ECO:0000256" key="1">
    <source>
        <dbReference type="ARBA" id="ARBA00004123"/>
    </source>
</evidence>
<proteinExistence type="predicted"/>
<sequence>MPATPKVRHTLQPDVSSRRSNFGVGRKRTGKPTAYIQELLRENERLRERKDGIDTAVQGIRRPTATAIPPRQEVDNNDSPLNPLLDERPWFFPMSSLGTPIYIGEAADAAFATRFRQALSGASHKHIPRTQFVSDERLMLLSNSSFPWLSPTRARFLVKVALQTVCRYYHVVRQSVVLESLENAIQNSTGCDRLSISRLWALFALGEVYSARSAHAESFPGLAYFAQATKGLPVPSERPKIESIETLLLFSLYSFALNRRHCAYSFAGTAIRLCVVIGLHMNIPESQLNDRYDRENRNRVFYTAYIFDRMWASKLGQPVSIRDNEIELDAPSSVGLSEPKSGDFGDPKYIIFSIKLAQLATHVIATIYDRSRQQGAFSQRVQQALRDLRSWVGDLPDHLILNADEPSQAAQNHIVYLHLSFNQCVILATRPVLLHNQALQIPENARALAEACVRTARHSYRLLMESWIDGSFLTFDYFYTQYLFSAATILAISSLLNGKDSRNDGEDFEAASQFLAQLKQSGNFAASEFCGHFDAMKVCMEATPWGKNQSNSASSAMNPALTTTRPLDAIQDTGMPYAGTIVTAGMALTEPTLDEFLSQPNLDLGFLDTLVYDDGLQNFYWPDAAPL</sequence>
<dbReference type="GO" id="GO:0043565">
    <property type="term" value="F:sequence-specific DNA binding"/>
    <property type="evidence" value="ECO:0007669"/>
    <property type="project" value="TreeGrafter"/>
</dbReference>
<dbReference type="PANTHER" id="PTHR47540">
    <property type="entry name" value="THIAMINE REPRESSIBLE GENES REGULATORY PROTEIN THI5"/>
    <property type="match status" value="1"/>
</dbReference>
<dbReference type="Proteomes" id="UP000800200">
    <property type="component" value="Unassembled WGS sequence"/>
</dbReference>
<reference evidence="8" key="1">
    <citation type="journal article" date="2020" name="Stud. Mycol.">
        <title>101 Dothideomycetes genomes: a test case for predicting lifestyles and emergence of pathogens.</title>
        <authorList>
            <person name="Haridas S."/>
            <person name="Albert R."/>
            <person name="Binder M."/>
            <person name="Bloem J."/>
            <person name="Labutti K."/>
            <person name="Salamov A."/>
            <person name="Andreopoulos B."/>
            <person name="Baker S."/>
            <person name="Barry K."/>
            <person name="Bills G."/>
            <person name="Bluhm B."/>
            <person name="Cannon C."/>
            <person name="Castanera R."/>
            <person name="Culley D."/>
            <person name="Daum C."/>
            <person name="Ezra D."/>
            <person name="Gonzalez J."/>
            <person name="Henrissat B."/>
            <person name="Kuo A."/>
            <person name="Liang C."/>
            <person name="Lipzen A."/>
            <person name="Lutzoni F."/>
            <person name="Magnuson J."/>
            <person name="Mondo S."/>
            <person name="Nolan M."/>
            <person name="Ohm R."/>
            <person name="Pangilinan J."/>
            <person name="Park H.-J."/>
            <person name="Ramirez L."/>
            <person name="Alfaro M."/>
            <person name="Sun H."/>
            <person name="Tritt A."/>
            <person name="Yoshinaga Y."/>
            <person name="Zwiers L.-H."/>
            <person name="Turgeon B."/>
            <person name="Goodwin S."/>
            <person name="Spatafora J."/>
            <person name="Crous P."/>
            <person name="Grigoriev I."/>
        </authorList>
    </citation>
    <scope>NUCLEOTIDE SEQUENCE</scope>
    <source>
        <strain evidence="8">CBS 207.26</strain>
    </source>
</reference>
<dbReference type="EMBL" id="ML994622">
    <property type="protein sequence ID" value="KAF2189095.1"/>
    <property type="molecule type" value="Genomic_DNA"/>
</dbReference>
<evidence type="ECO:0000256" key="2">
    <source>
        <dbReference type="ARBA" id="ARBA00023015"/>
    </source>
</evidence>
<dbReference type="CDD" id="cd12148">
    <property type="entry name" value="fungal_TF_MHR"/>
    <property type="match status" value="1"/>
</dbReference>
<evidence type="ECO:0000256" key="5">
    <source>
        <dbReference type="ARBA" id="ARBA00023242"/>
    </source>
</evidence>
<dbReference type="Pfam" id="PF04082">
    <property type="entry name" value="Fungal_trans"/>
    <property type="match status" value="1"/>
</dbReference>
<keyword evidence="4" id="KW-0804">Transcription</keyword>
<name>A0A6A6EDH5_9PEZI</name>
<dbReference type="OrthoDB" id="3266505at2759"/>
<accession>A0A6A6EDH5</accession>
<comment type="subcellular location">
    <subcellularLocation>
        <location evidence="1">Nucleus</location>
    </subcellularLocation>
</comment>
<dbReference type="InterPro" id="IPR051711">
    <property type="entry name" value="Stress_Response_Reg"/>
</dbReference>
<gene>
    <name evidence="8" type="ORF">K469DRAFT_737342</name>
</gene>
<feature type="region of interest" description="Disordered" evidence="6">
    <location>
        <begin position="1"/>
        <end position="28"/>
    </location>
</feature>
<evidence type="ECO:0000256" key="3">
    <source>
        <dbReference type="ARBA" id="ARBA00023125"/>
    </source>
</evidence>
<keyword evidence="5" id="KW-0539">Nucleus</keyword>
<protein>
    <recommendedName>
        <fullName evidence="7">Xylanolytic transcriptional activator regulatory domain-containing protein</fullName>
    </recommendedName>
</protein>
<evidence type="ECO:0000259" key="7">
    <source>
        <dbReference type="SMART" id="SM00906"/>
    </source>
</evidence>
<keyword evidence="2" id="KW-0805">Transcription regulation</keyword>
<dbReference type="PANTHER" id="PTHR47540:SF6">
    <property type="entry name" value="ZN(II)2CYS6 TRANSCRIPTION FACTOR (EUROFUNG)"/>
    <property type="match status" value="1"/>
</dbReference>
<dbReference type="GO" id="GO:0045944">
    <property type="term" value="P:positive regulation of transcription by RNA polymerase II"/>
    <property type="evidence" value="ECO:0007669"/>
    <property type="project" value="TreeGrafter"/>
</dbReference>
<dbReference type="GO" id="GO:0006351">
    <property type="term" value="P:DNA-templated transcription"/>
    <property type="evidence" value="ECO:0007669"/>
    <property type="project" value="InterPro"/>
</dbReference>